<dbReference type="FunFam" id="3.30.160.60:FF:000012">
    <property type="entry name" value="RB-associated KRAB zinc finger protein-like"/>
    <property type="match status" value="2"/>
</dbReference>
<name>A0A9Q1DT88_CONCO</name>
<dbReference type="GO" id="GO:0005634">
    <property type="term" value="C:nucleus"/>
    <property type="evidence" value="ECO:0007669"/>
    <property type="project" value="UniProtKB-SubCell"/>
</dbReference>
<feature type="compositionally biased region" description="Basic and acidic residues" evidence="14">
    <location>
        <begin position="1731"/>
        <end position="1748"/>
    </location>
</feature>
<feature type="compositionally biased region" description="Basic and acidic residues" evidence="14">
    <location>
        <begin position="1443"/>
        <end position="1453"/>
    </location>
</feature>
<evidence type="ECO:0000256" key="4">
    <source>
        <dbReference type="ARBA" id="ARBA00022723"/>
    </source>
</evidence>
<evidence type="ECO:0000256" key="1">
    <source>
        <dbReference type="ARBA" id="ARBA00003767"/>
    </source>
</evidence>
<feature type="domain" description="C2H2-type" evidence="15">
    <location>
        <begin position="2402"/>
        <end position="2429"/>
    </location>
</feature>
<organism evidence="16 17">
    <name type="scientific">Conger conger</name>
    <name type="common">Conger eel</name>
    <name type="synonym">Muraena conger</name>
    <dbReference type="NCBI Taxonomy" id="82655"/>
    <lineage>
        <taxon>Eukaryota</taxon>
        <taxon>Metazoa</taxon>
        <taxon>Chordata</taxon>
        <taxon>Craniata</taxon>
        <taxon>Vertebrata</taxon>
        <taxon>Euteleostomi</taxon>
        <taxon>Actinopterygii</taxon>
        <taxon>Neopterygii</taxon>
        <taxon>Teleostei</taxon>
        <taxon>Anguilliformes</taxon>
        <taxon>Congridae</taxon>
        <taxon>Conger</taxon>
    </lineage>
</organism>
<dbReference type="PANTHER" id="PTHR23234">
    <property type="entry name" value="ZNF44 PROTEIN"/>
    <property type="match status" value="1"/>
</dbReference>
<evidence type="ECO:0000256" key="11">
    <source>
        <dbReference type="ARBA" id="ARBA00023242"/>
    </source>
</evidence>
<evidence type="ECO:0000313" key="17">
    <source>
        <dbReference type="Proteomes" id="UP001152803"/>
    </source>
</evidence>
<feature type="domain" description="C2H2-type" evidence="15">
    <location>
        <begin position="1814"/>
        <end position="1841"/>
    </location>
</feature>
<feature type="compositionally biased region" description="Basic and acidic residues" evidence="14">
    <location>
        <begin position="2528"/>
        <end position="2540"/>
    </location>
</feature>
<feature type="region of interest" description="Disordered" evidence="14">
    <location>
        <begin position="2598"/>
        <end position="2617"/>
    </location>
</feature>
<keyword evidence="10" id="KW-0804">Transcription</keyword>
<dbReference type="PROSITE" id="PS50157">
    <property type="entry name" value="ZINC_FINGER_C2H2_2"/>
    <property type="match status" value="14"/>
</dbReference>
<feature type="coiled-coil region" evidence="13">
    <location>
        <begin position="771"/>
        <end position="808"/>
    </location>
</feature>
<dbReference type="InterPro" id="IPR057667">
    <property type="entry name" value="HTH_SB"/>
</dbReference>
<keyword evidence="5" id="KW-0677">Repeat</keyword>
<dbReference type="Proteomes" id="UP001152803">
    <property type="component" value="Unassembled WGS sequence"/>
</dbReference>
<dbReference type="InterPro" id="IPR012337">
    <property type="entry name" value="RNaseH-like_sf"/>
</dbReference>
<evidence type="ECO:0000256" key="14">
    <source>
        <dbReference type="SAM" id="MobiDB-lite"/>
    </source>
</evidence>
<feature type="region of interest" description="Disordered" evidence="14">
    <location>
        <begin position="2641"/>
        <end position="2695"/>
    </location>
</feature>
<evidence type="ECO:0000256" key="7">
    <source>
        <dbReference type="ARBA" id="ARBA00022833"/>
    </source>
</evidence>
<dbReference type="InterPro" id="IPR058030">
    <property type="entry name" value="TRIM8/14/16/25/29/45/65_CC"/>
</dbReference>
<dbReference type="GO" id="GO:0003677">
    <property type="term" value="F:DNA binding"/>
    <property type="evidence" value="ECO:0007669"/>
    <property type="project" value="UniProtKB-KW"/>
</dbReference>
<feature type="domain" description="C2H2-type" evidence="15">
    <location>
        <begin position="1879"/>
        <end position="1906"/>
    </location>
</feature>
<keyword evidence="11" id="KW-0539">Nucleus</keyword>
<dbReference type="InterPro" id="IPR036236">
    <property type="entry name" value="Znf_C2H2_sf"/>
</dbReference>
<feature type="domain" description="C2H2-type" evidence="15">
    <location>
        <begin position="2103"/>
        <end position="2130"/>
    </location>
</feature>
<evidence type="ECO:0000256" key="8">
    <source>
        <dbReference type="ARBA" id="ARBA00023015"/>
    </source>
</evidence>
<dbReference type="InterPro" id="IPR036397">
    <property type="entry name" value="RNaseH_sf"/>
</dbReference>
<evidence type="ECO:0000313" key="16">
    <source>
        <dbReference type="EMBL" id="KAJ8280015.1"/>
    </source>
</evidence>
<accession>A0A9Q1DT88</accession>
<feature type="domain" description="C2H2-type" evidence="15">
    <location>
        <begin position="2374"/>
        <end position="2401"/>
    </location>
</feature>
<evidence type="ECO:0000256" key="3">
    <source>
        <dbReference type="ARBA" id="ARBA00006991"/>
    </source>
</evidence>
<proteinExistence type="inferred from homology"/>
<dbReference type="SUPFAM" id="SSF57667">
    <property type="entry name" value="beta-beta-alpha zinc fingers"/>
    <property type="match status" value="8"/>
</dbReference>
<keyword evidence="7" id="KW-0862">Zinc</keyword>
<dbReference type="GO" id="GO:0008270">
    <property type="term" value="F:zinc ion binding"/>
    <property type="evidence" value="ECO:0007669"/>
    <property type="project" value="UniProtKB-KW"/>
</dbReference>
<evidence type="ECO:0000259" key="15">
    <source>
        <dbReference type="PROSITE" id="PS50157"/>
    </source>
</evidence>
<evidence type="ECO:0000256" key="5">
    <source>
        <dbReference type="ARBA" id="ARBA00022737"/>
    </source>
</evidence>
<dbReference type="FunFam" id="3.30.160.60:FF:000100">
    <property type="entry name" value="Zinc finger 45-like"/>
    <property type="match status" value="1"/>
</dbReference>
<keyword evidence="13" id="KW-0175">Coiled coil</keyword>
<dbReference type="PROSITE" id="PS00028">
    <property type="entry name" value="ZINC_FINGER_C2H2_1"/>
    <property type="match status" value="9"/>
</dbReference>
<evidence type="ECO:0000256" key="9">
    <source>
        <dbReference type="ARBA" id="ARBA00023125"/>
    </source>
</evidence>
<dbReference type="Pfam" id="PF00096">
    <property type="entry name" value="zf-C2H2"/>
    <property type="match status" value="10"/>
</dbReference>
<feature type="region of interest" description="Disordered" evidence="14">
    <location>
        <begin position="1221"/>
        <end position="1241"/>
    </location>
</feature>
<dbReference type="Pfam" id="PF25787">
    <property type="entry name" value="HTH_SB"/>
    <property type="match status" value="1"/>
</dbReference>
<dbReference type="FunFam" id="3.30.160.60:FF:000771">
    <property type="entry name" value="zinc finger protein 648"/>
    <property type="match status" value="1"/>
</dbReference>
<dbReference type="InterPro" id="IPR050758">
    <property type="entry name" value="Znf_C2H2-type"/>
</dbReference>
<dbReference type="SMART" id="SM00355">
    <property type="entry name" value="ZnF_C2H2"/>
    <property type="match status" value="17"/>
</dbReference>
<dbReference type="EMBL" id="JAFJMO010000004">
    <property type="protein sequence ID" value="KAJ8280015.1"/>
    <property type="molecule type" value="Genomic_DNA"/>
</dbReference>
<feature type="region of interest" description="Disordered" evidence="14">
    <location>
        <begin position="975"/>
        <end position="1026"/>
    </location>
</feature>
<dbReference type="InterPro" id="IPR036388">
    <property type="entry name" value="WH-like_DNA-bd_sf"/>
</dbReference>
<feature type="compositionally biased region" description="Basic and acidic residues" evidence="14">
    <location>
        <begin position="2550"/>
        <end position="2561"/>
    </location>
</feature>
<feature type="domain" description="C2H2-type" evidence="15">
    <location>
        <begin position="1581"/>
        <end position="1608"/>
    </location>
</feature>
<dbReference type="FunFam" id="3.30.160.60:FF:000052">
    <property type="entry name" value="zinc finger protein 546 isoform X1"/>
    <property type="match status" value="1"/>
</dbReference>
<evidence type="ECO:0000256" key="13">
    <source>
        <dbReference type="SAM" id="Coils"/>
    </source>
</evidence>
<gene>
    <name evidence="16" type="ORF">COCON_G00070810</name>
</gene>
<feature type="domain" description="C2H2-type" evidence="15">
    <location>
        <begin position="1609"/>
        <end position="1636"/>
    </location>
</feature>
<keyword evidence="9" id="KW-0238">DNA-binding</keyword>
<dbReference type="PANTHER" id="PTHR23234:SF10">
    <property type="entry name" value="RIKEN CDNA 6720489N17 GENE-RELATED"/>
    <property type="match status" value="1"/>
</dbReference>
<keyword evidence="8" id="KW-0805">Transcription regulation</keyword>
<evidence type="ECO:0000256" key="6">
    <source>
        <dbReference type="ARBA" id="ARBA00022771"/>
    </source>
</evidence>
<keyword evidence="6 12" id="KW-0863">Zinc-finger</keyword>
<feature type="compositionally biased region" description="Low complexity" evidence="14">
    <location>
        <begin position="2604"/>
        <end position="2615"/>
    </location>
</feature>
<feature type="region of interest" description="Disordered" evidence="14">
    <location>
        <begin position="1430"/>
        <end position="1453"/>
    </location>
</feature>
<protein>
    <recommendedName>
        <fullName evidence="15">C2H2-type domain-containing protein</fullName>
    </recommendedName>
</protein>
<dbReference type="InterPro" id="IPR013087">
    <property type="entry name" value="Znf_C2H2_type"/>
</dbReference>
<feature type="region of interest" description="Disordered" evidence="14">
    <location>
        <begin position="930"/>
        <end position="949"/>
    </location>
</feature>
<dbReference type="FunFam" id="3.30.160.60:FF:002343">
    <property type="entry name" value="Zinc finger protein 33A"/>
    <property type="match status" value="2"/>
</dbReference>
<feature type="domain" description="C2H2-type" evidence="15">
    <location>
        <begin position="2346"/>
        <end position="2373"/>
    </location>
</feature>
<dbReference type="Gene3D" id="3.30.420.10">
    <property type="entry name" value="Ribonuclease H-like superfamily/Ribonuclease H"/>
    <property type="match status" value="1"/>
</dbReference>
<feature type="compositionally biased region" description="Low complexity" evidence="14">
    <location>
        <begin position="1012"/>
        <end position="1026"/>
    </location>
</feature>
<feature type="domain" description="C2H2-type" evidence="15">
    <location>
        <begin position="2221"/>
        <end position="2251"/>
    </location>
</feature>
<comment type="function">
    <text evidence="1">May be involved in transcriptional regulation.</text>
</comment>
<evidence type="ECO:0000256" key="2">
    <source>
        <dbReference type="ARBA" id="ARBA00004123"/>
    </source>
</evidence>
<dbReference type="SUPFAM" id="SSF53098">
    <property type="entry name" value="Ribonuclease H-like"/>
    <property type="match status" value="1"/>
</dbReference>
<dbReference type="OrthoDB" id="9068259at2759"/>
<keyword evidence="17" id="KW-1185">Reference proteome</keyword>
<feature type="compositionally biased region" description="Basic and acidic residues" evidence="14">
    <location>
        <begin position="2641"/>
        <end position="2663"/>
    </location>
</feature>
<feature type="domain" description="C2H2-type" evidence="15">
    <location>
        <begin position="2131"/>
        <end position="2158"/>
    </location>
</feature>
<feature type="compositionally biased region" description="Low complexity" evidence="14">
    <location>
        <begin position="2680"/>
        <end position="2694"/>
    </location>
</feature>
<dbReference type="Gene3D" id="1.10.10.10">
    <property type="entry name" value="Winged helix-like DNA-binding domain superfamily/Winged helix DNA-binding domain"/>
    <property type="match status" value="1"/>
</dbReference>
<feature type="compositionally biased region" description="Acidic residues" evidence="14">
    <location>
        <begin position="1749"/>
        <end position="1762"/>
    </location>
</feature>
<sequence length="2887" mass="324879">MAESETECTTPGLNTLEPECVTAHSGELHFCTPLSSSMMQTGVCLRQDTETTLAELTEQHRIRLKEEELSGLESVHMAESETEFEAGWELHFCTPLSSSMMQAGVCLRQDTETTLPELTEQHRIKLKEEEVDWSLSTWQSQRLSLKQAGLKTRQAAAFWISWRGLMADAGRASQEGIAVVQVGQSHRLDQELGRVGGAPRHPATNGLAERYVSTFKTRMKKLAREDLSIEDKVSQFLLWYRTTPNSTTGTADTQELHFCTPLSSSMMQTGVCLRQDTETTLAELTEQHRIRLKEEELGGLESVHMAEPETELASIIRKWKKFGTTRTLLRAGRPSKLSNQGRRALVREEWAKLPKDRSRDGAVNACPGESSFAADDFADFFDEKVTVIRRSFTTTAPLTTLMFLNSCSPNRPTTYLSAAFDTVDHSILLSALSATGICGTALDWIESYLSGCSFQVAWAGSVSTPQPLATVQGTSAFFLYNIWRIRPFLTPYSTQLLVQAMVLSRLDYCNSLLAGLPASAIRPLQLIQNAAARLVFNLPKYSHVTPLLTSLHWLPVMARIKFKTLPPQAAWHIPLSEPPPRAHDYCLFWLHGGGMNSPLRLQSTEFLFFQSDPVLLSELCTNGLKVTSGHPMINKLEPSFLANHLQMFEFRFANEMLLRNKGFWLSCPQCRETFTPRPVFKKNTMLADVKHKLVKATGNLQEKICSHHDKKQLGATQSKFQQRIQEREKELQDLRQAVQSLKEGVQDSEIVVIELIHSIERRHFEVKELIRDQEKAEVSQAEGLLERLEQEIAELRRRDAELEQLSHTEDHIHFLQSWQSLCAPPGPGDLPSITVSPHVSFEAVRKSVSELKERLKDICKVELVKISQIELQVLPIEMKALTEPVMDSTDYTGLELRSSLIKSEDAEESIEGKNGCGMSREEELILSNIKEEEEEGGERQREEVKTEDGQSEVFACSQCPFAHLEEVKLHQHVEKVHPEEHSRILRSGGNGEEKPPLPSSTHQHPTSPKALPTPTQAHTGTAGAHTCSHCSLTEHMRQEHTKPEYLEETHADTGRTCKLRTERPRPTGIRTQDLLAVRQQCYPLHHPYEANSACQMSLKVCEDRKTEPVMDRTDYTRLELRSSLIKSEDAEESIERKNGCGLSREEELILSNIKEEEEDGVTDEVVERNDWDAETEGGEQGEGDVNDQALQTDRISDVKQEEESMVTSFVIEESTVPSLGSPVISSRAGKTDSNVSTMGKTKELSEDIRDKIVDLHKAGMGYKKISKQLARISACLNDIQSWMDNHHLKLNPASTCRLALPPHAHDYCLFWLHGEDRKTEPVMDRTDYTRLELRSSLIKSEDAEESIERKNGCGLSREEELILSNIKEEEEDGVTDEVVERNDWDAETEGGEQGEGDVNDQALQTDRISYVKQEEESMVTSFVIEESTVPSLGSPAIPSRAGKTGEDRKTEPVMDRTDYTRLELRSSLIKSEDAEESIEGKNGCGLSREEELILSNIKEEEEDGVTDEVVERNDWDAETEGGEQGEGDVNDQALQTDRISDVKQEEESMVTSFVIEESTVPSLGSPVIPSRAGKTGHPEAFACSECEKSFKTLSQLTVHQRTHTGERPYHCTECGKSFKSSSNLALHRRTHRDERMYYCSQWERPYDCSQCGKTFRCKANLTVHQRVHTGERPYQCSHCEKSFKLKSEPVMDSTDYTGLELRSCLIKSEDVEESIEENNGYGMGGGEEDGERQRKDGVTDEVVERNDWDAETEGGEQGEGDVNDQALQTDRISDVKQEEESMVTSFVIEESTVPSLGSPVIPSRAGKTGNPEAFACSECTKSFKTLSQLTIHQRSHTGERPYHCTECGKSFKSSSNLALHRRTHRDERMFYCSHWERPYNCSQCGKTFRCKANLTPFHKLEYAAKVRIKTVGRPTPQVTMMRTRNEKIGHQYEVKLNKATEDRGLIPVLSKLAGTHGGGRIVKYNRALVARASQDTMWSLSDGVTALMTKGFSILWNLLSKGEDMKTEPVMDSTDYTGLELRSCLIKSEDAEESIEGKNGCGMSREEELILSNIKEEEEEGGERQREEVKMEDGLSDVFACSPFQKKGNLMVHQRIHTGEHPYLCSLCGKSFQSKANLMVHQRIHTGEHPYLCSQCGKSFQKKGNLTVHQRTHTGEDMKTEPVMDSTDYTGLELRSSLIKSEDAEESIEGKNGCGMSREEELILSNIKEEEEEGLEKQGCLMCLPVPSCGKSFQSKANLTVHQRTHTGKDMKTEPVTDSADYTGLELRSCLIKNEDTEESIERKNGFGMSREEELILSNIKEEEEEGGERQREEVKTEDGQSEAFGCSQCGKSFKSPSYLRCEKSFRCKSYLTTFSHSSSLRSHERRHTGERPYHCSQCEQTFNHPSSLKSHQRRHTGERPYQCSQCEKSFRFASDLTVHQRIHTGERPYQCSQCGETFRTKPGPSLKKTCSHHEILLEVDYQTDQQGEDMKTEPVMDSTDYTGLELRSCLIKSEDAEESIERKNGCGMSREEELILSNIKEEEEEGGERQREEVKTEDGVKDEEVESGQQKESDEWKEGDEIISESTQPDMELKKEGTPVCKKRVEEGLSSRIASCQVRQPRVSSPGSPVISSSTGQSEVFGCSQCPFTHLEEVKLHQHVEKVHPEEHSRVLRSGGNREEKPLPPSSTHQHPTPPKTLPTPTQAHTGTAGAHTCSHCGKSFRHNSLRKHQRTHLGGRPYRCSQCGKSCSQCGELLPVWEGLLPVWEELLPEPPGGPPGDSHRAAPASSRRELPLPLLPVRTGLWGIAEFGSAPENLCEIVPASHDQERKELHWSSCRRVTQHDSSRCGKRFPVPASVHIYRKPRSMPVGSCVGLRFCSRVQNGEFHCPSPQRPERCPNEHSGLHHP</sequence>
<feature type="domain" description="C2H2-type" evidence="15">
    <location>
        <begin position="2084"/>
        <end position="2102"/>
    </location>
</feature>
<comment type="caution">
    <text evidence="16">The sequence shown here is derived from an EMBL/GenBank/DDBJ whole genome shotgun (WGS) entry which is preliminary data.</text>
</comment>
<feature type="domain" description="C2H2-type" evidence="15">
    <location>
        <begin position="1646"/>
        <end position="1673"/>
    </location>
</feature>
<dbReference type="FunFam" id="3.30.160.60:FF:001437">
    <property type="entry name" value="Zinc finger protein 594"/>
    <property type="match status" value="2"/>
</dbReference>
<feature type="region of interest" description="Disordered" evidence="14">
    <location>
        <begin position="1712"/>
        <end position="1768"/>
    </location>
</feature>
<feature type="compositionally biased region" description="Basic and acidic residues" evidence="14">
    <location>
        <begin position="937"/>
        <end position="948"/>
    </location>
</feature>
<comment type="subcellular location">
    <subcellularLocation>
        <location evidence="2">Nucleus</location>
    </subcellularLocation>
</comment>
<comment type="similarity">
    <text evidence="3">Belongs to the krueppel C2H2-type zinc-finger protein family.</text>
</comment>
<dbReference type="Pfam" id="PF25600">
    <property type="entry name" value="TRIM_CC"/>
    <property type="match status" value="1"/>
</dbReference>
<evidence type="ECO:0000256" key="12">
    <source>
        <dbReference type="PROSITE-ProRule" id="PRU00042"/>
    </source>
</evidence>
<evidence type="ECO:0000256" key="10">
    <source>
        <dbReference type="ARBA" id="ARBA00023163"/>
    </source>
</evidence>
<feature type="region of interest" description="Disordered" evidence="14">
    <location>
        <begin position="2519"/>
        <end position="2566"/>
    </location>
</feature>
<dbReference type="FunFam" id="3.30.160.60:FF:001530">
    <property type="entry name" value="Zinc finger protein 268"/>
    <property type="match status" value="1"/>
</dbReference>
<feature type="region of interest" description="Disordered" evidence="14">
    <location>
        <begin position="2749"/>
        <end position="2770"/>
    </location>
</feature>
<feature type="domain" description="C2H2-type" evidence="15">
    <location>
        <begin position="1842"/>
        <end position="1869"/>
    </location>
</feature>
<feature type="domain" description="C2H2-type" evidence="15">
    <location>
        <begin position="2693"/>
        <end position="2719"/>
    </location>
</feature>
<keyword evidence="4" id="KW-0479">Metal-binding</keyword>
<dbReference type="Gene3D" id="3.30.160.60">
    <property type="entry name" value="Classic Zinc Finger"/>
    <property type="match status" value="16"/>
</dbReference>
<feature type="coiled-coil region" evidence="13">
    <location>
        <begin position="717"/>
        <end position="744"/>
    </location>
</feature>
<reference evidence="16" key="1">
    <citation type="journal article" date="2023" name="Science">
        <title>Genome structures resolve the early diversification of teleost fishes.</title>
        <authorList>
            <person name="Parey E."/>
            <person name="Louis A."/>
            <person name="Montfort J."/>
            <person name="Bouchez O."/>
            <person name="Roques C."/>
            <person name="Iampietro C."/>
            <person name="Lluch J."/>
            <person name="Castinel A."/>
            <person name="Donnadieu C."/>
            <person name="Desvignes T."/>
            <person name="Floi Bucao C."/>
            <person name="Jouanno E."/>
            <person name="Wen M."/>
            <person name="Mejri S."/>
            <person name="Dirks R."/>
            <person name="Jansen H."/>
            <person name="Henkel C."/>
            <person name="Chen W.J."/>
            <person name="Zahm M."/>
            <person name="Cabau C."/>
            <person name="Klopp C."/>
            <person name="Thompson A.W."/>
            <person name="Robinson-Rechavi M."/>
            <person name="Braasch I."/>
            <person name="Lecointre G."/>
            <person name="Bobe J."/>
            <person name="Postlethwait J.H."/>
            <person name="Berthelot C."/>
            <person name="Roest Crollius H."/>
            <person name="Guiguen Y."/>
        </authorList>
    </citation>
    <scope>NUCLEOTIDE SEQUENCE</scope>
    <source>
        <strain evidence="16">Concon-B</strain>
    </source>
</reference>